<name>A0A1A8T1A1_9GAMM</name>
<organism evidence="10 11">
    <name type="scientific">Marinomonas aquimarina</name>
    <dbReference type="NCBI Taxonomy" id="295068"/>
    <lineage>
        <taxon>Bacteria</taxon>
        <taxon>Pseudomonadati</taxon>
        <taxon>Pseudomonadota</taxon>
        <taxon>Gammaproteobacteria</taxon>
        <taxon>Oceanospirillales</taxon>
        <taxon>Oceanospirillaceae</taxon>
        <taxon>Marinomonas</taxon>
    </lineage>
</organism>
<evidence type="ECO:0000256" key="3">
    <source>
        <dbReference type="ARBA" id="ARBA00016507"/>
    </source>
</evidence>
<keyword evidence="10" id="KW-0282">Flagellum</keyword>
<evidence type="ECO:0000256" key="1">
    <source>
        <dbReference type="ARBA" id="ARBA00003041"/>
    </source>
</evidence>
<protein>
    <recommendedName>
        <fullName evidence="3">Flagellar assembly protein FliH</fullName>
    </recommendedName>
</protein>
<dbReference type="PANTHER" id="PTHR34982">
    <property type="entry name" value="YOP PROTEINS TRANSLOCATION PROTEIN L"/>
    <property type="match status" value="1"/>
</dbReference>
<keyword evidence="10" id="KW-0966">Cell projection</keyword>
<accession>A0A1A8T1A1</accession>
<evidence type="ECO:0000256" key="2">
    <source>
        <dbReference type="ARBA" id="ARBA00006602"/>
    </source>
</evidence>
<keyword evidence="4" id="KW-0813">Transport</keyword>
<dbReference type="InterPro" id="IPR018035">
    <property type="entry name" value="Flagellar_FliH/T3SS_HrpE"/>
</dbReference>
<keyword evidence="11" id="KW-1185">Reference proteome</keyword>
<reference evidence="10 11" key="1">
    <citation type="submission" date="2016-06" db="EMBL/GenBank/DDBJ databases">
        <authorList>
            <person name="Kjaerup R.B."/>
            <person name="Dalgaard T.S."/>
            <person name="Juul-Madsen H.R."/>
        </authorList>
    </citation>
    <scope>NUCLEOTIDE SEQUENCE [LARGE SCALE GENOMIC DNA]</scope>
    <source>
        <strain evidence="10 11">CECT 5080</strain>
    </source>
</reference>
<dbReference type="RefSeq" id="WP_067204064.1">
    <property type="nucleotide sequence ID" value="NZ_FLOC01000001.1"/>
</dbReference>
<dbReference type="STRING" id="295068.MAQ5080_00147"/>
<comment type="similarity">
    <text evidence="2">Belongs to the FliH family.</text>
</comment>
<evidence type="ECO:0000256" key="8">
    <source>
        <dbReference type="SAM" id="MobiDB-lite"/>
    </source>
</evidence>
<evidence type="ECO:0000259" key="9">
    <source>
        <dbReference type="Pfam" id="PF02108"/>
    </source>
</evidence>
<gene>
    <name evidence="10" type="ORF">MAQ5080_00147</name>
</gene>
<evidence type="ECO:0000256" key="7">
    <source>
        <dbReference type="ARBA" id="ARBA00023225"/>
    </source>
</evidence>
<evidence type="ECO:0000256" key="5">
    <source>
        <dbReference type="ARBA" id="ARBA00022795"/>
    </source>
</evidence>
<keyword evidence="10" id="KW-0969">Cilium</keyword>
<dbReference type="PANTHER" id="PTHR34982:SF1">
    <property type="entry name" value="FLAGELLAR ASSEMBLY PROTEIN FLIH"/>
    <property type="match status" value="1"/>
</dbReference>
<evidence type="ECO:0000256" key="4">
    <source>
        <dbReference type="ARBA" id="ARBA00022448"/>
    </source>
</evidence>
<feature type="compositionally biased region" description="Basic and acidic residues" evidence="8">
    <location>
        <begin position="1"/>
        <end position="15"/>
    </location>
</feature>
<evidence type="ECO:0000313" key="10">
    <source>
        <dbReference type="EMBL" id="SBS24953.1"/>
    </source>
</evidence>
<keyword evidence="5" id="KW-1005">Bacterial flagellum biogenesis</keyword>
<dbReference type="GO" id="GO:0044781">
    <property type="term" value="P:bacterial-type flagellum organization"/>
    <property type="evidence" value="ECO:0007669"/>
    <property type="project" value="UniProtKB-KW"/>
</dbReference>
<comment type="function">
    <text evidence="1">Needed for flagellar regrowth and assembly.</text>
</comment>
<evidence type="ECO:0000256" key="6">
    <source>
        <dbReference type="ARBA" id="ARBA00022927"/>
    </source>
</evidence>
<proteinExistence type="inferred from homology"/>
<keyword evidence="7" id="KW-1006">Bacterial flagellum protein export</keyword>
<dbReference type="OrthoDB" id="6415116at2"/>
<dbReference type="Proteomes" id="UP000092627">
    <property type="component" value="Unassembled WGS sequence"/>
</dbReference>
<dbReference type="AlphaFoldDB" id="A0A1A8T1A1"/>
<feature type="domain" description="Flagellar assembly protein FliH/Type III secretion system HrpE" evidence="9">
    <location>
        <begin position="131"/>
        <end position="251"/>
    </location>
</feature>
<dbReference type="EMBL" id="FLOC01000001">
    <property type="protein sequence ID" value="SBS24953.1"/>
    <property type="molecule type" value="Genomic_DNA"/>
</dbReference>
<dbReference type="GO" id="GO:0015031">
    <property type="term" value="P:protein transport"/>
    <property type="evidence" value="ECO:0007669"/>
    <property type="project" value="UniProtKB-KW"/>
</dbReference>
<sequence length="260" mass="29046">MSDNEKKLTAYERWELPNLEGQSSNAKKPSHALAIKDNEAVEVTDEIDEDSVVYEPLTAQQLEEIRLAAYEEGFAQGHQEGQKAGYDEGFAQGQEEGQQQGLEQGHEAGKNEAHTQGIELAQAHLGELENLLNATLKEFERPLESTRERLESLLQMATKRMVEHVVRRELSEEASDLIHNELEKILNSLGDSEGRAVLMVHPKTIEAIEALAAEQRLTIKIKPDPSLLEGGFILDAHDFYVDGTVESRLNDVLKSLDKPQ</sequence>
<keyword evidence="6" id="KW-0653">Protein transport</keyword>
<feature type="region of interest" description="Disordered" evidence="8">
    <location>
        <begin position="1"/>
        <end position="33"/>
    </location>
</feature>
<dbReference type="Pfam" id="PF02108">
    <property type="entry name" value="FliH"/>
    <property type="match status" value="1"/>
</dbReference>
<dbReference type="InterPro" id="IPR051472">
    <property type="entry name" value="T3SS_Stator/FliH"/>
</dbReference>
<evidence type="ECO:0000313" key="11">
    <source>
        <dbReference type="Proteomes" id="UP000092627"/>
    </source>
</evidence>
<dbReference type="GO" id="GO:0005829">
    <property type="term" value="C:cytosol"/>
    <property type="evidence" value="ECO:0007669"/>
    <property type="project" value="TreeGrafter"/>
</dbReference>
<dbReference type="SUPFAM" id="SSF160527">
    <property type="entry name" value="V-type ATPase subunit E-like"/>
    <property type="match status" value="1"/>
</dbReference>